<proteinExistence type="inferred from homology"/>
<dbReference type="InterPro" id="IPR009060">
    <property type="entry name" value="UBA-like_sf"/>
</dbReference>
<dbReference type="GO" id="GO:0003723">
    <property type="term" value="F:RNA binding"/>
    <property type="evidence" value="ECO:0007669"/>
    <property type="project" value="TreeGrafter"/>
</dbReference>
<dbReference type="EMBL" id="JH668910">
    <property type="protein sequence ID" value="KAG6462953.1"/>
    <property type="molecule type" value="Genomic_DNA"/>
</dbReference>
<evidence type="ECO:0000256" key="3">
    <source>
        <dbReference type="ARBA" id="ARBA00022448"/>
    </source>
</evidence>
<dbReference type="Proteomes" id="UP000791440">
    <property type="component" value="Unassembled WGS sequence"/>
</dbReference>
<dbReference type="InterPro" id="IPR032710">
    <property type="entry name" value="NTF2-like_dom_sf"/>
</dbReference>
<keyword evidence="5" id="KW-0677">Repeat</keyword>
<keyword evidence="6" id="KW-0509">mRNA transport</keyword>
<dbReference type="Gene3D" id="3.10.450.50">
    <property type="match status" value="1"/>
</dbReference>
<dbReference type="Pfam" id="PF22602">
    <property type="entry name" value="NXF_NTF2"/>
    <property type="match status" value="1"/>
</dbReference>
<organism evidence="10 11">
    <name type="scientific">Manduca sexta</name>
    <name type="common">Tobacco hawkmoth</name>
    <name type="synonym">Tobacco hornworm</name>
    <dbReference type="NCBI Taxonomy" id="7130"/>
    <lineage>
        <taxon>Eukaryota</taxon>
        <taxon>Metazoa</taxon>
        <taxon>Ecdysozoa</taxon>
        <taxon>Arthropoda</taxon>
        <taxon>Hexapoda</taxon>
        <taxon>Insecta</taxon>
        <taxon>Pterygota</taxon>
        <taxon>Neoptera</taxon>
        <taxon>Endopterygota</taxon>
        <taxon>Lepidoptera</taxon>
        <taxon>Glossata</taxon>
        <taxon>Ditrysia</taxon>
        <taxon>Bombycoidea</taxon>
        <taxon>Sphingidae</taxon>
        <taxon>Sphinginae</taxon>
        <taxon>Sphingini</taxon>
        <taxon>Manduca</taxon>
    </lineage>
</organism>
<dbReference type="GO" id="GO:0016973">
    <property type="term" value="P:poly(A)+ mRNA export from nucleus"/>
    <property type="evidence" value="ECO:0007669"/>
    <property type="project" value="TreeGrafter"/>
</dbReference>
<dbReference type="InterPro" id="IPR030217">
    <property type="entry name" value="NXF_fam"/>
</dbReference>
<dbReference type="InterPro" id="IPR005637">
    <property type="entry name" value="TAP_C_dom"/>
</dbReference>
<feature type="domain" description="NTF2" evidence="8">
    <location>
        <begin position="302"/>
        <end position="443"/>
    </location>
</feature>
<evidence type="ECO:0000313" key="10">
    <source>
        <dbReference type="EMBL" id="KAG6462953.1"/>
    </source>
</evidence>
<dbReference type="SUPFAM" id="SSF46934">
    <property type="entry name" value="UBA-like"/>
    <property type="match status" value="1"/>
</dbReference>
<comment type="subcellular location">
    <subcellularLocation>
        <location evidence="1">Nucleus</location>
    </subcellularLocation>
</comment>
<dbReference type="Gene3D" id="3.80.10.10">
    <property type="entry name" value="Ribonuclease Inhibitor"/>
    <property type="match status" value="1"/>
</dbReference>
<evidence type="ECO:0000256" key="5">
    <source>
        <dbReference type="ARBA" id="ARBA00022737"/>
    </source>
</evidence>
<evidence type="ECO:0000313" key="11">
    <source>
        <dbReference type="Proteomes" id="UP000791440"/>
    </source>
</evidence>
<dbReference type="PROSITE" id="PS51281">
    <property type="entry name" value="TAP_C"/>
    <property type="match status" value="1"/>
</dbReference>
<dbReference type="Gene3D" id="1.10.8.10">
    <property type="entry name" value="DNA helicase RuvA subunit, C-terminal domain"/>
    <property type="match status" value="1"/>
</dbReference>
<feature type="domain" description="TAP-C" evidence="9">
    <location>
        <begin position="471"/>
        <end position="526"/>
    </location>
</feature>
<comment type="similarity">
    <text evidence="2">Belongs to the NXF family.</text>
</comment>
<evidence type="ECO:0000256" key="6">
    <source>
        <dbReference type="ARBA" id="ARBA00022816"/>
    </source>
</evidence>
<dbReference type="InterPro" id="IPR057125">
    <property type="entry name" value="NXF1/2/3/5-like_LRR"/>
</dbReference>
<reference evidence="10" key="1">
    <citation type="journal article" date="2016" name="Insect Biochem. Mol. Biol.">
        <title>Multifaceted biological insights from a draft genome sequence of the tobacco hornworm moth, Manduca sexta.</title>
        <authorList>
            <person name="Kanost M.R."/>
            <person name="Arrese E.L."/>
            <person name="Cao X."/>
            <person name="Chen Y.R."/>
            <person name="Chellapilla S."/>
            <person name="Goldsmith M.R."/>
            <person name="Grosse-Wilde E."/>
            <person name="Heckel D.G."/>
            <person name="Herndon N."/>
            <person name="Jiang H."/>
            <person name="Papanicolaou A."/>
            <person name="Qu J."/>
            <person name="Soulages J.L."/>
            <person name="Vogel H."/>
            <person name="Walters J."/>
            <person name="Waterhouse R.M."/>
            <person name="Ahn S.J."/>
            <person name="Almeida F.C."/>
            <person name="An C."/>
            <person name="Aqrawi P."/>
            <person name="Bretschneider A."/>
            <person name="Bryant W.B."/>
            <person name="Bucks S."/>
            <person name="Chao H."/>
            <person name="Chevignon G."/>
            <person name="Christen J.M."/>
            <person name="Clarke D.F."/>
            <person name="Dittmer N.T."/>
            <person name="Ferguson L.C.F."/>
            <person name="Garavelou S."/>
            <person name="Gordon K.H.J."/>
            <person name="Gunaratna R.T."/>
            <person name="Han Y."/>
            <person name="Hauser F."/>
            <person name="He Y."/>
            <person name="Heidel-Fischer H."/>
            <person name="Hirsh A."/>
            <person name="Hu Y."/>
            <person name="Jiang H."/>
            <person name="Kalra D."/>
            <person name="Klinner C."/>
            <person name="Konig C."/>
            <person name="Kovar C."/>
            <person name="Kroll A.R."/>
            <person name="Kuwar S.S."/>
            <person name="Lee S.L."/>
            <person name="Lehman R."/>
            <person name="Li K."/>
            <person name="Li Z."/>
            <person name="Liang H."/>
            <person name="Lovelace S."/>
            <person name="Lu Z."/>
            <person name="Mansfield J.H."/>
            <person name="McCulloch K.J."/>
            <person name="Mathew T."/>
            <person name="Morton B."/>
            <person name="Muzny D.M."/>
            <person name="Neunemann D."/>
            <person name="Ongeri F."/>
            <person name="Pauchet Y."/>
            <person name="Pu L.L."/>
            <person name="Pyrousis I."/>
            <person name="Rao X.J."/>
            <person name="Redding A."/>
            <person name="Roesel C."/>
            <person name="Sanchez-Gracia A."/>
            <person name="Schaack S."/>
            <person name="Shukla A."/>
            <person name="Tetreau G."/>
            <person name="Wang Y."/>
            <person name="Xiong G.H."/>
            <person name="Traut W."/>
            <person name="Walsh T.K."/>
            <person name="Worley K.C."/>
            <person name="Wu D."/>
            <person name="Wu W."/>
            <person name="Wu Y.Q."/>
            <person name="Zhang X."/>
            <person name="Zou Z."/>
            <person name="Zucker H."/>
            <person name="Briscoe A.D."/>
            <person name="Burmester T."/>
            <person name="Clem R.J."/>
            <person name="Feyereisen R."/>
            <person name="Grimmelikhuijzen C.J.P."/>
            <person name="Hamodrakas S.J."/>
            <person name="Hansson B.S."/>
            <person name="Huguet E."/>
            <person name="Jermiin L.S."/>
            <person name="Lan Q."/>
            <person name="Lehman H.K."/>
            <person name="Lorenzen M."/>
            <person name="Merzendorfer H."/>
            <person name="Michalopoulos I."/>
            <person name="Morton D.B."/>
            <person name="Muthukrishnan S."/>
            <person name="Oakeshott J.G."/>
            <person name="Palmer W."/>
            <person name="Park Y."/>
            <person name="Passarelli A.L."/>
            <person name="Rozas J."/>
            <person name="Schwartz L.M."/>
            <person name="Smith W."/>
            <person name="Southgate A."/>
            <person name="Vilcinskas A."/>
            <person name="Vogt R."/>
            <person name="Wang P."/>
            <person name="Werren J."/>
            <person name="Yu X.Q."/>
            <person name="Zhou J.J."/>
            <person name="Brown S.J."/>
            <person name="Scherer S.E."/>
            <person name="Richards S."/>
            <person name="Blissard G.W."/>
        </authorList>
    </citation>
    <scope>NUCLEOTIDE SEQUENCE</scope>
</reference>
<comment type="caution">
    <text evidence="10">The sequence shown here is derived from an EMBL/GenBank/DDBJ whole genome shotgun (WGS) entry which is preliminary data.</text>
</comment>
<evidence type="ECO:0000256" key="2">
    <source>
        <dbReference type="ARBA" id="ARBA00009285"/>
    </source>
</evidence>
<dbReference type="PANTHER" id="PTHR10662:SF22">
    <property type="entry name" value="NUCLEAR RNA EXPORT FACTOR 1"/>
    <property type="match status" value="1"/>
</dbReference>
<dbReference type="OrthoDB" id="2193432at2759"/>
<accession>A0A921ZTG8</accession>
<keyword evidence="4" id="KW-0433">Leucine-rich repeat</keyword>
<dbReference type="AlphaFoldDB" id="A0A921ZTG8"/>
<dbReference type="InterPro" id="IPR002075">
    <property type="entry name" value="NTF2_dom"/>
</dbReference>
<dbReference type="InterPro" id="IPR032675">
    <property type="entry name" value="LRR_dom_sf"/>
</dbReference>
<dbReference type="InterPro" id="IPR001611">
    <property type="entry name" value="Leu-rich_rpt"/>
</dbReference>
<protein>
    <submittedName>
        <fullName evidence="10">Uncharacterized protein</fullName>
    </submittedName>
</protein>
<dbReference type="PROSITE" id="PS50177">
    <property type="entry name" value="NTF2_DOMAIN"/>
    <property type="match status" value="1"/>
</dbReference>
<reference evidence="10" key="2">
    <citation type="submission" date="2020-12" db="EMBL/GenBank/DDBJ databases">
        <authorList>
            <person name="Kanost M."/>
        </authorList>
    </citation>
    <scope>NUCLEOTIDE SEQUENCE</scope>
</reference>
<sequence>MNPKKPYFVKYNKFLINKQTVTPDIRQHIETLNSDDDAPKHFAFHKIMINNWPTTLDILFDILSEYFTCALIPVSPSVQDEITSFYTNNLNFILKIIKLDFNFLYERIIVNIDIIYNDKTSVDFFNKYETLIDVVSSVVSQRFENRELDLSDFCNDAEFLTKKIYFYKLTLLSHFKIMMLRIGKETKSLNLSRNNLWEPPSSILNFFMKGDLSSINLSYNNIKSLNQLFSPEMYCYKSKLEKLWLEGNPLCEDLDPLAYVKSLRLKFPKLVELDGIKLNPKTALIPFIRNYLVTPNHSTKAFVEEFLSLYFCCYDHPTRSKLLPFYSKNATLSLTTNSPTSKELRNSVLEPPKKSGGYSNYKYIGRTSVLKALQQCPKSLTDRDSLTIDVLFCSEKCVVLVLDGMHIEPKHKENHFTFRRTFTFEILRKRVVKCLIMHEMFTLTHTVRHNIENTITPLCRHPIALKSPDAEEIEALLKIFTYLTCLKSPEAKKRLRDRQWDIRRALMLFNTDLKANKIPPDHFLEVEDMEISDSDSVMDMVD</sequence>
<evidence type="ECO:0000259" key="9">
    <source>
        <dbReference type="PROSITE" id="PS51281"/>
    </source>
</evidence>
<gene>
    <name evidence="10" type="ORF">O3G_MSEX013565</name>
</gene>
<evidence type="ECO:0000256" key="7">
    <source>
        <dbReference type="ARBA" id="ARBA00023242"/>
    </source>
</evidence>
<name>A0A921ZTG8_MANSE</name>
<keyword evidence="3" id="KW-0813">Transport</keyword>
<dbReference type="Pfam" id="PF03943">
    <property type="entry name" value="TAP_C"/>
    <property type="match status" value="1"/>
</dbReference>
<dbReference type="PANTHER" id="PTHR10662">
    <property type="entry name" value="NUCLEAR RNA EXPORT FACTOR"/>
    <property type="match status" value="1"/>
</dbReference>
<dbReference type="PROSITE" id="PS51450">
    <property type="entry name" value="LRR"/>
    <property type="match status" value="1"/>
</dbReference>
<keyword evidence="11" id="KW-1185">Reference proteome</keyword>
<keyword evidence="7" id="KW-0539">Nucleus</keyword>
<dbReference type="SUPFAM" id="SSF54427">
    <property type="entry name" value="NTF2-like"/>
    <property type="match status" value="1"/>
</dbReference>
<dbReference type="GO" id="GO:0005634">
    <property type="term" value="C:nucleus"/>
    <property type="evidence" value="ECO:0007669"/>
    <property type="project" value="UniProtKB-SubCell"/>
</dbReference>
<dbReference type="InterPro" id="IPR018222">
    <property type="entry name" value="Nuclear_transport_factor_2_euk"/>
</dbReference>
<evidence type="ECO:0000259" key="8">
    <source>
        <dbReference type="PROSITE" id="PS50177"/>
    </source>
</evidence>
<dbReference type="Pfam" id="PF24048">
    <property type="entry name" value="LRR_NXF1-5"/>
    <property type="match status" value="1"/>
</dbReference>
<evidence type="ECO:0000256" key="1">
    <source>
        <dbReference type="ARBA" id="ARBA00004123"/>
    </source>
</evidence>
<evidence type="ECO:0000256" key="4">
    <source>
        <dbReference type="ARBA" id="ARBA00022614"/>
    </source>
</evidence>
<dbReference type="SUPFAM" id="SSF52058">
    <property type="entry name" value="L domain-like"/>
    <property type="match status" value="1"/>
</dbReference>